<sequence>MKSPIDHLVRRALSSLNNSALSDGEIARALPWLNAEEFGLWFSMPPRDCRHSLQVHARFADLCPSASRDEHAAALLHDVGKISSGLGWTLRVVATVVGSRGARFSEYHNHAAIGAEMLQGISSSRTIELVAEKVDDEVSRALYSADNI</sequence>
<dbReference type="SUPFAM" id="SSF109604">
    <property type="entry name" value="HD-domain/PDEase-like"/>
    <property type="match status" value="1"/>
</dbReference>
<evidence type="ECO:0000259" key="1">
    <source>
        <dbReference type="Pfam" id="PF01966"/>
    </source>
</evidence>
<gene>
    <name evidence="2" type="ORF">UFOPK1572_01347</name>
</gene>
<dbReference type="InterPro" id="IPR006674">
    <property type="entry name" value="HD_domain"/>
</dbReference>
<accession>A0A6J6E311</accession>
<protein>
    <submittedName>
        <fullName evidence="2">Unannotated protein</fullName>
    </submittedName>
</protein>
<name>A0A6J6E311_9ZZZZ</name>
<reference evidence="2" key="1">
    <citation type="submission" date="2020-05" db="EMBL/GenBank/DDBJ databases">
        <authorList>
            <person name="Chiriac C."/>
            <person name="Salcher M."/>
            <person name="Ghai R."/>
            <person name="Kavagutti S V."/>
        </authorList>
    </citation>
    <scope>NUCLEOTIDE SEQUENCE</scope>
</reference>
<organism evidence="2">
    <name type="scientific">freshwater metagenome</name>
    <dbReference type="NCBI Taxonomy" id="449393"/>
    <lineage>
        <taxon>unclassified sequences</taxon>
        <taxon>metagenomes</taxon>
        <taxon>ecological metagenomes</taxon>
    </lineage>
</organism>
<feature type="domain" description="HD" evidence="1">
    <location>
        <begin position="51"/>
        <end position="133"/>
    </location>
</feature>
<proteinExistence type="predicted"/>
<evidence type="ECO:0000313" key="2">
    <source>
        <dbReference type="EMBL" id="CAB4570771.1"/>
    </source>
</evidence>
<dbReference type="Gene3D" id="1.10.3210.10">
    <property type="entry name" value="Hypothetical protein af1432"/>
    <property type="match status" value="1"/>
</dbReference>
<dbReference type="AlphaFoldDB" id="A0A6J6E311"/>
<dbReference type="EMBL" id="CAEZTC010000207">
    <property type="protein sequence ID" value="CAB4570771.1"/>
    <property type="molecule type" value="Genomic_DNA"/>
</dbReference>
<dbReference type="Pfam" id="PF01966">
    <property type="entry name" value="HD"/>
    <property type="match status" value="1"/>
</dbReference>